<proteinExistence type="predicted"/>
<organism evidence="2 3">
    <name type="scientific">Devosia geojensis</name>
    <dbReference type="NCBI Taxonomy" id="443610"/>
    <lineage>
        <taxon>Bacteria</taxon>
        <taxon>Pseudomonadati</taxon>
        <taxon>Pseudomonadota</taxon>
        <taxon>Alphaproteobacteria</taxon>
        <taxon>Hyphomicrobiales</taxon>
        <taxon>Devosiaceae</taxon>
        <taxon>Devosia</taxon>
    </lineage>
</organism>
<sequence>MMSARVESVSLSPSHAFSKAPAEAIELVEGLGVAGDAHAGATVKHRSRVAKDPTQPNLRQVHLIHAELFESIARLGHRVGPGQMGENILTRGVDLLALPTGTELRIGREAVVRVTGLRNPCAQIEAFQPGLLAQMVEKRADGTIERRAGVMGIVLKGGMVQPGDPITIALPQEPHRPLGPV</sequence>
<dbReference type="GO" id="GO:0030170">
    <property type="term" value="F:pyridoxal phosphate binding"/>
    <property type="evidence" value="ECO:0007669"/>
    <property type="project" value="InterPro"/>
</dbReference>
<dbReference type="Pfam" id="PF03473">
    <property type="entry name" value="MOSC"/>
    <property type="match status" value="1"/>
</dbReference>
<dbReference type="Gene3D" id="2.40.33.20">
    <property type="entry name" value="PK beta-barrel domain-like"/>
    <property type="match status" value="1"/>
</dbReference>
<accession>A0A0F5FYS1</accession>
<dbReference type="EMBL" id="JZEX01000012">
    <property type="protein sequence ID" value="KKB13705.1"/>
    <property type="molecule type" value="Genomic_DNA"/>
</dbReference>
<evidence type="ECO:0000313" key="3">
    <source>
        <dbReference type="Proteomes" id="UP000033632"/>
    </source>
</evidence>
<dbReference type="Proteomes" id="UP000033632">
    <property type="component" value="Unassembled WGS sequence"/>
</dbReference>
<dbReference type="PATRIC" id="fig|443610.3.peg.1147"/>
<dbReference type="PROSITE" id="PS51340">
    <property type="entry name" value="MOSC"/>
    <property type="match status" value="1"/>
</dbReference>
<reference evidence="2 3" key="1">
    <citation type="submission" date="2015-03" db="EMBL/GenBank/DDBJ databases">
        <authorList>
            <person name="Hassan Y.I."/>
            <person name="Lepp D."/>
            <person name="Li X.-Z."/>
            <person name="Zhou T."/>
        </authorList>
    </citation>
    <scope>NUCLEOTIDE SEQUENCE [LARGE SCALE GENOMIC DNA]</scope>
    <source>
        <strain evidence="2 3">BD-c194</strain>
    </source>
</reference>
<gene>
    <name evidence="2" type="ORF">VE25_00565</name>
</gene>
<evidence type="ECO:0000313" key="2">
    <source>
        <dbReference type="EMBL" id="KKB13705.1"/>
    </source>
</evidence>
<dbReference type="AlphaFoldDB" id="A0A0F5FYS1"/>
<dbReference type="InterPro" id="IPR052716">
    <property type="entry name" value="MOSC_domain"/>
</dbReference>
<dbReference type="STRING" id="443610.VE25_00565"/>
<dbReference type="PANTHER" id="PTHR36930:SF1">
    <property type="entry name" value="MOSC DOMAIN-CONTAINING PROTEIN"/>
    <property type="match status" value="1"/>
</dbReference>
<name>A0A0F5FYS1_9HYPH</name>
<evidence type="ECO:0000259" key="1">
    <source>
        <dbReference type="PROSITE" id="PS51340"/>
    </source>
</evidence>
<dbReference type="SUPFAM" id="SSF50800">
    <property type="entry name" value="PK beta-barrel domain-like"/>
    <property type="match status" value="1"/>
</dbReference>
<feature type="domain" description="MOSC" evidence="1">
    <location>
        <begin position="20"/>
        <end position="169"/>
    </location>
</feature>
<dbReference type="GO" id="GO:0003824">
    <property type="term" value="F:catalytic activity"/>
    <property type="evidence" value="ECO:0007669"/>
    <property type="project" value="InterPro"/>
</dbReference>
<keyword evidence="3" id="KW-1185">Reference proteome</keyword>
<dbReference type="InterPro" id="IPR005302">
    <property type="entry name" value="MoCF_Sase_C"/>
</dbReference>
<dbReference type="GO" id="GO:0030151">
    <property type="term" value="F:molybdenum ion binding"/>
    <property type="evidence" value="ECO:0007669"/>
    <property type="project" value="InterPro"/>
</dbReference>
<comment type="caution">
    <text evidence="2">The sequence shown here is derived from an EMBL/GenBank/DDBJ whole genome shotgun (WGS) entry which is preliminary data.</text>
</comment>
<dbReference type="InterPro" id="IPR011037">
    <property type="entry name" value="Pyrv_Knase-like_insert_dom_sf"/>
</dbReference>
<protein>
    <submittedName>
        <fullName evidence="2">Molybdenum cofactor biosysynthesis protein</fullName>
    </submittedName>
</protein>
<dbReference type="PANTHER" id="PTHR36930">
    <property type="entry name" value="METAL-SULFUR CLUSTER BIOSYNTHESIS PROTEINS YUAD-RELATED"/>
    <property type="match status" value="1"/>
</dbReference>